<evidence type="ECO:0000313" key="2">
    <source>
        <dbReference type="EMBL" id="JAV54218.1"/>
    </source>
</evidence>
<accession>A0A1Y1K156</accession>
<keyword evidence="1" id="KW-0732">Signal</keyword>
<dbReference type="EMBL" id="GEZM01097413">
    <property type="protein sequence ID" value="JAV54218.1"/>
    <property type="molecule type" value="Transcribed_RNA"/>
</dbReference>
<evidence type="ECO:0008006" key="3">
    <source>
        <dbReference type="Google" id="ProtNLM"/>
    </source>
</evidence>
<evidence type="ECO:0000256" key="1">
    <source>
        <dbReference type="SAM" id="SignalP"/>
    </source>
</evidence>
<organism evidence="2">
    <name type="scientific">Photinus pyralis</name>
    <name type="common">Common eastern firefly</name>
    <name type="synonym">Lampyris pyralis</name>
    <dbReference type="NCBI Taxonomy" id="7054"/>
    <lineage>
        <taxon>Eukaryota</taxon>
        <taxon>Metazoa</taxon>
        <taxon>Ecdysozoa</taxon>
        <taxon>Arthropoda</taxon>
        <taxon>Hexapoda</taxon>
        <taxon>Insecta</taxon>
        <taxon>Pterygota</taxon>
        <taxon>Neoptera</taxon>
        <taxon>Endopterygota</taxon>
        <taxon>Coleoptera</taxon>
        <taxon>Polyphaga</taxon>
        <taxon>Elateriformia</taxon>
        <taxon>Elateroidea</taxon>
        <taxon>Lampyridae</taxon>
        <taxon>Lampyrinae</taxon>
        <taxon>Photinus</taxon>
    </lineage>
</organism>
<proteinExistence type="predicted"/>
<protein>
    <recommendedName>
        <fullName evidence="3">BPTI/Kunitz inhibitor domain-containing protein</fullName>
    </recommendedName>
</protein>
<reference evidence="2" key="1">
    <citation type="journal article" date="2016" name="Sci. Rep.">
        <title>Molecular characterization of firefly nuptial gifts: a multi-omics approach sheds light on postcopulatory sexual selection.</title>
        <authorList>
            <person name="Al-Wathiqui N."/>
            <person name="Fallon T.R."/>
            <person name="South A."/>
            <person name="Weng J.K."/>
            <person name="Lewis S.M."/>
        </authorList>
    </citation>
    <scope>NUCLEOTIDE SEQUENCE</scope>
</reference>
<feature type="chain" id="PRO_5012101284" description="BPTI/Kunitz inhibitor domain-containing protein" evidence="1">
    <location>
        <begin position="21"/>
        <end position="127"/>
    </location>
</feature>
<feature type="signal peptide" evidence="1">
    <location>
        <begin position="1"/>
        <end position="20"/>
    </location>
</feature>
<name>A0A1Y1K156_PHOPY</name>
<sequence length="127" mass="14672">MKTVTIVLACLIGTFYSIQATPECNELSSVNIPFNCGEYGEPHFYEENGECRYACLDNGKKKSCPQMHRLQFMEWYIRSRCRLQVFDCGNKGEEHLVENDDDDTCSYGCKSGDMVYTCEQVHPYHKK</sequence>
<dbReference type="AlphaFoldDB" id="A0A1Y1K156"/>